<dbReference type="EMBL" id="CYRY02000114">
    <property type="protein sequence ID" value="VCW48711.1"/>
    <property type="molecule type" value="Genomic_DNA"/>
</dbReference>
<evidence type="ECO:0000313" key="3">
    <source>
        <dbReference type="Proteomes" id="UP000269945"/>
    </source>
</evidence>
<evidence type="ECO:0000256" key="1">
    <source>
        <dbReference type="SAM" id="MobiDB-lite"/>
    </source>
</evidence>
<dbReference type="Proteomes" id="UP000269945">
    <property type="component" value="Unassembled WGS sequence"/>
</dbReference>
<feature type="non-terminal residue" evidence="2">
    <location>
        <position position="1"/>
    </location>
</feature>
<gene>
    <name evidence="2" type="ORF">BN2614_LOCUS3</name>
</gene>
<comment type="caution">
    <text evidence="2">The sequence shown here is derived from an EMBL/GenBank/DDBJ whole genome shotgun (WGS) entry which is preliminary data.</text>
</comment>
<feature type="compositionally biased region" description="Low complexity" evidence="1">
    <location>
        <begin position="32"/>
        <end position="44"/>
    </location>
</feature>
<proteinExistence type="predicted"/>
<protein>
    <submittedName>
        <fullName evidence="2">Uncharacterized protein</fullName>
    </submittedName>
</protein>
<evidence type="ECO:0000313" key="2">
    <source>
        <dbReference type="EMBL" id="VCW48711.1"/>
    </source>
</evidence>
<name>A0A9X9LBZ7_GULGU</name>
<organism evidence="2 3">
    <name type="scientific">Gulo gulo</name>
    <name type="common">Wolverine</name>
    <name type="synonym">Gluton</name>
    <dbReference type="NCBI Taxonomy" id="48420"/>
    <lineage>
        <taxon>Eukaryota</taxon>
        <taxon>Metazoa</taxon>
        <taxon>Chordata</taxon>
        <taxon>Craniata</taxon>
        <taxon>Vertebrata</taxon>
        <taxon>Euteleostomi</taxon>
        <taxon>Mammalia</taxon>
        <taxon>Eutheria</taxon>
        <taxon>Laurasiatheria</taxon>
        <taxon>Carnivora</taxon>
        <taxon>Caniformia</taxon>
        <taxon>Musteloidea</taxon>
        <taxon>Mustelidae</taxon>
        <taxon>Guloninae</taxon>
        <taxon>Gulo</taxon>
    </lineage>
</organism>
<feature type="region of interest" description="Disordered" evidence="1">
    <location>
        <begin position="25"/>
        <end position="53"/>
    </location>
</feature>
<dbReference type="AlphaFoldDB" id="A0A9X9LBZ7"/>
<keyword evidence="3" id="KW-1185">Reference proteome</keyword>
<sequence>CRNGLQDLETPAAGSLFREALRVALREKEATPPRGSRSPRSHSSAELGGQARSFSKKLPKALLLELLCSEPRRFHRARRKRFPPKSPRVESSL</sequence>
<accession>A0A9X9LBZ7</accession>
<reference evidence="2 3" key="1">
    <citation type="submission" date="2018-10" db="EMBL/GenBank/DDBJ databases">
        <authorList>
            <person name="Ekblom R."/>
            <person name="Jareborg N."/>
        </authorList>
    </citation>
    <scope>NUCLEOTIDE SEQUENCE [LARGE SCALE GENOMIC DNA]</scope>
    <source>
        <tissue evidence="2">Muscle</tissue>
    </source>
</reference>